<dbReference type="NCBIfam" id="TIGR00524">
    <property type="entry name" value="eIF-2B_rel"/>
    <property type="match status" value="1"/>
</dbReference>
<dbReference type="SUPFAM" id="SSF100950">
    <property type="entry name" value="NagB/RpiA/CoA transferase-like"/>
    <property type="match status" value="1"/>
</dbReference>
<protein>
    <recommendedName>
        <fullName evidence="3">Methylthioribose-1-phosphate isomerase</fullName>
        <shortName evidence="3">M1Pi</shortName>
        <shortName evidence="3">MTR-1-P isomerase</shortName>
        <ecNumber evidence="3">5.3.1.23</ecNumber>
    </recommendedName>
    <alternativeName>
        <fullName evidence="3">S-methyl-5-thioribose-1-phosphate isomerase</fullName>
    </alternativeName>
</protein>
<comment type="caution">
    <text evidence="4">The sequence shown here is derived from an EMBL/GenBank/DDBJ whole genome shotgun (WGS) entry which is preliminary data.</text>
</comment>
<proteinExistence type="inferred from homology"/>
<dbReference type="PANTHER" id="PTHR43475:SF1">
    <property type="entry name" value="METHYLTHIORIBOSE-1-PHOSPHATE ISOMERASE"/>
    <property type="match status" value="1"/>
</dbReference>
<dbReference type="InterPro" id="IPR005251">
    <property type="entry name" value="IF-M1Pi"/>
</dbReference>
<keyword evidence="3" id="KW-0028">Amino-acid biosynthesis</keyword>
<dbReference type="PANTHER" id="PTHR43475">
    <property type="entry name" value="METHYLTHIORIBOSE-1-PHOSPHATE ISOMERASE"/>
    <property type="match status" value="1"/>
</dbReference>
<sequence length="355" mass="38385">MITAETRTVFWQDGQVCLIDQRKLPDSFEIARYQTYTQVAEAIQTMVVRGAPAIGAAAAFGMALAAYQSAAQDRDALYADLQRAGEVLRKARPTAVNLSWAVVQMLKYAEHAESSDVDALRQGLLAYAQKIADDDVQINQRIGAHGAALVPQQATIIHHCNTGSLATVGWGTALGVIRSAHAQGKRLHVLVDETRPRLQGAKLTSWELLQLGIPHTIIADSASGHFMRRHKVDLCIVGADRIAANGDTANKIGTYNLAIVARAHGVPFYVAAPWSSLDMTLPHGDLIEIEERSADEVTHINGVRVAPNGAQAANPAFDVTPSEYISAIITEYGVLRPPFTESLAELAARLKERTI</sequence>
<dbReference type="NCBIfam" id="TIGR00512">
    <property type="entry name" value="salvage_mtnA"/>
    <property type="match status" value="1"/>
</dbReference>
<dbReference type="InterPro" id="IPR042529">
    <property type="entry name" value="IF_2B-like_C"/>
</dbReference>
<reference evidence="4 5" key="1">
    <citation type="submission" date="2017-11" db="EMBL/GenBank/DDBJ databases">
        <title>Evolution of Phototrophy in the Chloroflexi Phylum Driven by Horizontal Gene Transfer.</title>
        <authorList>
            <person name="Ward L.M."/>
            <person name="Hemp J."/>
            <person name="Shih P.M."/>
            <person name="Mcglynn S.E."/>
            <person name="Fischer W."/>
        </authorList>
    </citation>
    <scope>NUCLEOTIDE SEQUENCE [LARGE SCALE GENOMIC DNA]</scope>
    <source>
        <strain evidence="4">CP2_2F</strain>
    </source>
</reference>
<dbReference type="InterPro" id="IPR011559">
    <property type="entry name" value="Initiation_fac_2B_a/b/d"/>
</dbReference>
<dbReference type="Gene3D" id="1.20.120.420">
    <property type="entry name" value="translation initiation factor eif-2b, domain 1"/>
    <property type="match status" value="1"/>
</dbReference>
<evidence type="ECO:0000256" key="3">
    <source>
        <dbReference type="HAMAP-Rule" id="MF_01678"/>
    </source>
</evidence>
<name>A0A2M8P454_9CHLR</name>
<evidence type="ECO:0000256" key="1">
    <source>
        <dbReference type="ARBA" id="ARBA00023235"/>
    </source>
</evidence>
<evidence type="ECO:0000313" key="5">
    <source>
        <dbReference type="Proteomes" id="UP000228921"/>
    </source>
</evidence>
<dbReference type="Proteomes" id="UP000228921">
    <property type="component" value="Unassembled WGS sequence"/>
</dbReference>
<dbReference type="EC" id="5.3.1.23" evidence="3"/>
<dbReference type="NCBIfam" id="NF004326">
    <property type="entry name" value="PRK05720.1"/>
    <property type="match status" value="1"/>
</dbReference>
<dbReference type="InterPro" id="IPR037171">
    <property type="entry name" value="NagB/RpiA_transferase-like"/>
</dbReference>
<feature type="binding site" evidence="3">
    <location>
        <position position="199"/>
    </location>
    <ligand>
        <name>substrate</name>
    </ligand>
</feature>
<keyword evidence="1 3" id="KW-0413">Isomerase</keyword>
<dbReference type="Pfam" id="PF01008">
    <property type="entry name" value="IF-2B"/>
    <property type="match status" value="1"/>
</dbReference>
<dbReference type="FunFam" id="3.40.50.10470:FF:000006">
    <property type="entry name" value="Methylthioribose-1-phosphate isomerase"/>
    <property type="match status" value="1"/>
</dbReference>
<dbReference type="FunFam" id="1.20.120.420:FF:000003">
    <property type="entry name" value="Methylthioribose-1-phosphate isomerase"/>
    <property type="match status" value="1"/>
</dbReference>
<feature type="active site" description="Proton donor" evidence="3">
    <location>
        <position position="240"/>
    </location>
</feature>
<dbReference type="HAMAP" id="MF_01678">
    <property type="entry name" value="Salvage_MtnA"/>
    <property type="match status" value="1"/>
</dbReference>
<comment type="similarity">
    <text evidence="3">Belongs to the EIF-2B alpha/beta/delta subunits family. MtnA subfamily.</text>
</comment>
<dbReference type="UniPathway" id="UPA00904">
    <property type="reaction ID" value="UER00874"/>
</dbReference>
<organism evidence="4 5">
    <name type="scientific">Candidatus Thermofonsia Clade 1 bacterium</name>
    <dbReference type="NCBI Taxonomy" id="2364210"/>
    <lineage>
        <taxon>Bacteria</taxon>
        <taxon>Bacillati</taxon>
        <taxon>Chloroflexota</taxon>
        <taxon>Candidatus Thermofontia</taxon>
        <taxon>Candidatus Thermofonsia Clade 1</taxon>
    </lineage>
</organism>
<gene>
    <name evidence="3 4" type="primary">mtnA</name>
    <name evidence="4" type="ORF">CUN51_01465</name>
</gene>
<dbReference type="AlphaFoldDB" id="A0A2M8P454"/>
<evidence type="ECO:0000313" key="4">
    <source>
        <dbReference type="EMBL" id="PJF32324.1"/>
    </source>
</evidence>
<feature type="binding site" evidence="3">
    <location>
        <begin position="250"/>
        <end position="251"/>
    </location>
    <ligand>
        <name>substrate</name>
    </ligand>
</feature>
<comment type="pathway">
    <text evidence="3">Amino-acid biosynthesis; L-methionine biosynthesis via salvage pathway; L-methionine from S-methyl-5-thio-alpha-D-ribose 1-phosphate: step 1/6.</text>
</comment>
<dbReference type="InterPro" id="IPR000649">
    <property type="entry name" value="IF-2B-related"/>
</dbReference>
<evidence type="ECO:0000256" key="2">
    <source>
        <dbReference type="ARBA" id="ARBA00052401"/>
    </source>
</evidence>
<dbReference type="Gene3D" id="3.40.50.10470">
    <property type="entry name" value="Translation initiation factor eif-2b, domain 2"/>
    <property type="match status" value="1"/>
</dbReference>
<accession>A0A2M8P454</accession>
<dbReference type="EMBL" id="PGTK01000001">
    <property type="protein sequence ID" value="PJF32324.1"/>
    <property type="molecule type" value="Genomic_DNA"/>
</dbReference>
<feature type="binding site" evidence="3">
    <location>
        <begin position="49"/>
        <end position="51"/>
    </location>
    <ligand>
        <name>substrate</name>
    </ligand>
</feature>
<dbReference type="GO" id="GO:0019509">
    <property type="term" value="P:L-methionine salvage from methylthioadenosine"/>
    <property type="evidence" value="ECO:0007669"/>
    <property type="project" value="UniProtKB-UniRule"/>
</dbReference>
<dbReference type="GO" id="GO:0046523">
    <property type="term" value="F:S-methyl-5-thioribose-1-phosphate isomerase activity"/>
    <property type="evidence" value="ECO:0007669"/>
    <property type="project" value="UniProtKB-UniRule"/>
</dbReference>
<comment type="catalytic activity">
    <reaction evidence="2 3">
        <text>5-(methylsulfanyl)-alpha-D-ribose 1-phosphate = 5-(methylsulfanyl)-D-ribulose 1-phosphate</text>
        <dbReference type="Rhea" id="RHEA:19989"/>
        <dbReference type="ChEBI" id="CHEBI:58533"/>
        <dbReference type="ChEBI" id="CHEBI:58548"/>
        <dbReference type="EC" id="5.3.1.23"/>
    </reaction>
</comment>
<keyword evidence="3" id="KW-0486">Methionine biosynthesis</keyword>
<dbReference type="InterPro" id="IPR027363">
    <property type="entry name" value="M1Pi_N"/>
</dbReference>
<feature type="binding site" evidence="3">
    <location>
        <position position="92"/>
    </location>
    <ligand>
        <name>substrate</name>
    </ligand>
</feature>
<comment type="function">
    <text evidence="3">Catalyzes the interconversion of methylthioribose-1-phosphate (MTR-1-P) into methylthioribulose-1-phosphate (MTRu-1-P).</text>
</comment>
<feature type="site" description="Transition state stabilizer" evidence="3">
    <location>
        <position position="160"/>
    </location>
</feature>